<name>A0A401PVT2_SCYTO</name>
<keyword evidence="5" id="KW-1185">Reference proteome</keyword>
<organism evidence="4 5">
    <name type="scientific">Scyliorhinus torazame</name>
    <name type="common">Cloudy catshark</name>
    <name type="synonym">Catulus torazame</name>
    <dbReference type="NCBI Taxonomy" id="75743"/>
    <lineage>
        <taxon>Eukaryota</taxon>
        <taxon>Metazoa</taxon>
        <taxon>Chordata</taxon>
        <taxon>Craniata</taxon>
        <taxon>Vertebrata</taxon>
        <taxon>Chondrichthyes</taxon>
        <taxon>Elasmobranchii</taxon>
        <taxon>Galeomorphii</taxon>
        <taxon>Galeoidea</taxon>
        <taxon>Carcharhiniformes</taxon>
        <taxon>Scyliorhinidae</taxon>
        <taxon>Scyliorhinus</taxon>
    </lineage>
</organism>
<dbReference type="GO" id="GO:0005634">
    <property type="term" value="C:nucleus"/>
    <property type="evidence" value="ECO:0007669"/>
    <property type="project" value="TreeGrafter"/>
</dbReference>
<dbReference type="EMBL" id="BFAA01008945">
    <property type="protein sequence ID" value="GCB77229.1"/>
    <property type="molecule type" value="Genomic_DNA"/>
</dbReference>
<dbReference type="Proteomes" id="UP000288216">
    <property type="component" value="Unassembled WGS sequence"/>
</dbReference>
<comment type="caution">
    <text evidence="4">The sequence shown here is derived from an EMBL/GenBank/DDBJ whole genome shotgun (WGS) entry which is preliminary data.</text>
</comment>
<feature type="region of interest" description="Disordered" evidence="3">
    <location>
        <begin position="1"/>
        <end position="48"/>
    </location>
</feature>
<dbReference type="AlphaFoldDB" id="A0A401PVT2"/>
<sequence>MAHMAAIDAKSVQTPGEQSKTQATALHTAHQESGSTERRYGNLPAREKAELQVVVDNLRNTKEQQLSAKNSTPKQGVEKLKGQSDHEEVKKELNILKSMGGVASEGSGSQETSKTREVLLLEKNRSLQSENATLRIANSDLSDPIAALDLGQQLQLIVQCVQDMETENQKLRDTLEECNKEFAEVKNQEATIKALKETINEYEQTLSNKGESLALGKEQTLWSDFTKKDRKLQKT</sequence>
<dbReference type="OrthoDB" id="10257567at2759"/>
<dbReference type="GO" id="GO:0000981">
    <property type="term" value="F:DNA-binding transcription factor activity, RNA polymerase II-specific"/>
    <property type="evidence" value="ECO:0007669"/>
    <property type="project" value="TreeGrafter"/>
</dbReference>
<feature type="coiled-coil region" evidence="2">
    <location>
        <begin position="161"/>
        <end position="212"/>
    </location>
</feature>
<feature type="compositionally biased region" description="Basic and acidic residues" evidence="3">
    <location>
        <begin position="76"/>
        <end position="87"/>
    </location>
</feature>
<feature type="compositionally biased region" description="Polar residues" evidence="3">
    <location>
        <begin position="63"/>
        <end position="74"/>
    </location>
</feature>
<evidence type="ECO:0000313" key="5">
    <source>
        <dbReference type="Proteomes" id="UP000288216"/>
    </source>
</evidence>
<feature type="compositionally biased region" description="Polar residues" evidence="3">
    <location>
        <begin position="11"/>
        <end position="25"/>
    </location>
</feature>
<feature type="region of interest" description="Disordered" evidence="3">
    <location>
        <begin position="61"/>
        <end position="87"/>
    </location>
</feature>
<dbReference type="PANTHER" id="PTHR14043:SF2">
    <property type="entry name" value="HOMEOBOX PROTEIN CUT"/>
    <property type="match status" value="1"/>
</dbReference>
<accession>A0A401PVT2</accession>
<feature type="compositionally biased region" description="Basic and acidic residues" evidence="3">
    <location>
        <begin position="35"/>
        <end position="48"/>
    </location>
</feature>
<evidence type="ECO:0000256" key="3">
    <source>
        <dbReference type="SAM" id="MobiDB-lite"/>
    </source>
</evidence>
<gene>
    <name evidence="4" type="ORF">scyTo_0015632</name>
</gene>
<protein>
    <submittedName>
        <fullName evidence="4">Uncharacterized protein</fullName>
    </submittedName>
</protein>
<evidence type="ECO:0000313" key="4">
    <source>
        <dbReference type="EMBL" id="GCB77229.1"/>
    </source>
</evidence>
<proteinExistence type="predicted"/>
<evidence type="ECO:0000256" key="1">
    <source>
        <dbReference type="ARBA" id="ARBA00023054"/>
    </source>
</evidence>
<reference evidence="4 5" key="1">
    <citation type="journal article" date="2018" name="Nat. Ecol. Evol.">
        <title>Shark genomes provide insights into elasmobranch evolution and the origin of vertebrates.</title>
        <authorList>
            <person name="Hara Y"/>
            <person name="Yamaguchi K"/>
            <person name="Onimaru K"/>
            <person name="Kadota M"/>
            <person name="Koyanagi M"/>
            <person name="Keeley SD"/>
            <person name="Tatsumi K"/>
            <person name="Tanaka K"/>
            <person name="Motone F"/>
            <person name="Kageyama Y"/>
            <person name="Nozu R"/>
            <person name="Adachi N"/>
            <person name="Nishimura O"/>
            <person name="Nakagawa R"/>
            <person name="Tanegashima C"/>
            <person name="Kiyatake I"/>
            <person name="Matsumoto R"/>
            <person name="Murakumo K"/>
            <person name="Nishida K"/>
            <person name="Terakita A"/>
            <person name="Kuratani S"/>
            <person name="Sato K"/>
            <person name="Hyodo S Kuraku.S."/>
        </authorList>
    </citation>
    <scope>NUCLEOTIDE SEQUENCE [LARGE SCALE GENOMIC DNA]</scope>
</reference>
<dbReference type="GO" id="GO:0000977">
    <property type="term" value="F:RNA polymerase II transcription regulatory region sequence-specific DNA binding"/>
    <property type="evidence" value="ECO:0007669"/>
    <property type="project" value="TreeGrafter"/>
</dbReference>
<evidence type="ECO:0000256" key="2">
    <source>
        <dbReference type="SAM" id="Coils"/>
    </source>
</evidence>
<keyword evidence="1 2" id="KW-0175">Coiled coil</keyword>
<dbReference type="PANTHER" id="PTHR14043">
    <property type="entry name" value="CCAAT DISPLACEMENT PROTEIN-RELATED"/>
    <property type="match status" value="1"/>
</dbReference>